<dbReference type="AlphaFoldDB" id="A0A327WYS9"/>
<gene>
    <name evidence="1" type="ORF">B0I24_105101</name>
    <name evidence="2" type="ORF">CWE07_07240</name>
</gene>
<dbReference type="EMBL" id="QLMD01000005">
    <property type="protein sequence ID" value="RAJ98349.1"/>
    <property type="molecule type" value="Genomic_DNA"/>
</dbReference>
<dbReference type="Proteomes" id="UP000287865">
    <property type="component" value="Unassembled WGS sequence"/>
</dbReference>
<comment type="caution">
    <text evidence="1">The sequence shown here is derived from an EMBL/GenBank/DDBJ whole genome shotgun (WGS) entry which is preliminary data.</text>
</comment>
<evidence type="ECO:0000313" key="1">
    <source>
        <dbReference type="EMBL" id="RAJ98349.1"/>
    </source>
</evidence>
<evidence type="ECO:0000313" key="2">
    <source>
        <dbReference type="EMBL" id="RUO24832.1"/>
    </source>
</evidence>
<dbReference type="EMBL" id="PIPK01000005">
    <property type="protein sequence ID" value="RUO24832.1"/>
    <property type="molecule type" value="Genomic_DNA"/>
</dbReference>
<proteinExistence type="predicted"/>
<keyword evidence="4" id="KW-1185">Reference proteome</keyword>
<dbReference type="Proteomes" id="UP000249203">
    <property type="component" value="Unassembled WGS sequence"/>
</dbReference>
<dbReference type="RefSeq" id="WP_111569189.1">
    <property type="nucleotide sequence ID" value="NZ_PIPK01000005.1"/>
</dbReference>
<dbReference type="InterPro" id="IPR029756">
    <property type="entry name" value="MTH1187/YkoF-like"/>
</dbReference>
<accession>A0A327WYS9</accession>
<evidence type="ECO:0000313" key="4">
    <source>
        <dbReference type="Proteomes" id="UP000287865"/>
    </source>
</evidence>
<dbReference type="Gene3D" id="3.30.70.930">
    <property type="match status" value="1"/>
</dbReference>
<sequence>MSLPLSAEISLYPLAAEYRSVIQGFVDRLASYDDIRVNTNTMSTQIFGDFRRVMQVLTDELEVLYQQAPSQVLVCKFINRDLRPE</sequence>
<name>A0A327WYS9_9GAMM</name>
<protein>
    <submittedName>
        <fullName evidence="1">YKOF-related protein</fullName>
    </submittedName>
</protein>
<reference evidence="2 4" key="1">
    <citation type="journal article" date="2018" name="Front. Microbiol.">
        <title>Genome-Based Analysis Reveals the Taxonomy and Diversity of the Family Idiomarinaceae.</title>
        <authorList>
            <person name="Liu Y."/>
            <person name="Lai Q."/>
            <person name="Shao Z."/>
        </authorList>
    </citation>
    <scope>NUCLEOTIDE SEQUENCE [LARGE SCALE GENOMIC DNA]</scope>
    <source>
        <strain evidence="2 4">CF12-14</strain>
    </source>
</reference>
<dbReference type="OrthoDB" id="164222at2"/>
<dbReference type="SUPFAM" id="SSF89957">
    <property type="entry name" value="MTH1187/YkoF-like"/>
    <property type="match status" value="1"/>
</dbReference>
<reference evidence="1 3" key="2">
    <citation type="submission" date="2018-06" db="EMBL/GenBank/DDBJ databases">
        <title>Genomic Encyclopedia of Type Strains, Phase III (KMG-III): the genomes of soil and plant-associated and newly described type strains.</title>
        <authorList>
            <person name="Whitman W."/>
        </authorList>
    </citation>
    <scope>NUCLEOTIDE SEQUENCE [LARGE SCALE GENOMIC DNA]</scope>
    <source>
        <strain evidence="1 3">CGMCC 1.15366</strain>
    </source>
</reference>
<organism evidence="1 3">
    <name type="scientific">Aliidiomarina maris</name>
    <dbReference type="NCBI Taxonomy" id="531312"/>
    <lineage>
        <taxon>Bacteria</taxon>
        <taxon>Pseudomonadati</taxon>
        <taxon>Pseudomonadota</taxon>
        <taxon>Gammaproteobacteria</taxon>
        <taxon>Alteromonadales</taxon>
        <taxon>Idiomarinaceae</taxon>
        <taxon>Aliidiomarina</taxon>
    </lineage>
</organism>
<evidence type="ECO:0000313" key="3">
    <source>
        <dbReference type="Proteomes" id="UP000249203"/>
    </source>
</evidence>